<dbReference type="Proteomes" id="UP000265862">
    <property type="component" value="Unassembled WGS sequence"/>
</dbReference>
<sequence length="86" mass="10206">MQDDFIEWQKETLKAIELWTIRLKNEALKQKTYSGAISFLKRSKPDLSGCFKGNTDELFRETIRNIFTDAEKLVREEALKREVEHE</sequence>
<evidence type="ECO:0000313" key="2">
    <source>
        <dbReference type="Proteomes" id="UP000265862"/>
    </source>
</evidence>
<proteinExistence type="predicted"/>
<dbReference type="EMBL" id="QOCV01000011">
    <property type="protein sequence ID" value="RHW53688.1"/>
    <property type="molecule type" value="Genomic_DNA"/>
</dbReference>
<name>A0A396SNW6_9LACO</name>
<gene>
    <name evidence="1" type="ORF">DS835_07025</name>
</gene>
<accession>A0A396SNW6</accession>
<comment type="caution">
    <text evidence="1">The sequence shown here is derived from an EMBL/GenBank/DDBJ whole genome shotgun (WGS) entry which is preliminary data.</text>
</comment>
<dbReference type="AlphaFoldDB" id="A0A396SNW6"/>
<evidence type="ECO:0000313" key="1">
    <source>
        <dbReference type="EMBL" id="RHW53688.1"/>
    </source>
</evidence>
<reference evidence="1 2" key="1">
    <citation type="submission" date="2018-07" db="EMBL/GenBank/DDBJ databases">
        <title>Genome sequences of six Lactobacillus spp. isolated from bumble bee guts.</title>
        <authorList>
            <person name="Motta E.V.S."/>
            <person name="Moran N.A."/>
        </authorList>
    </citation>
    <scope>NUCLEOTIDE SEQUENCE [LARGE SCALE GENOMIC DNA]</scope>
    <source>
        <strain evidence="1 2">OCC3</strain>
    </source>
</reference>
<protein>
    <submittedName>
        <fullName evidence="1">Uncharacterized protein</fullName>
    </submittedName>
</protein>
<organism evidence="1 2">
    <name type="scientific">Lactobacillus bombicola</name>
    <dbReference type="NCBI Taxonomy" id="1505723"/>
    <lineage>
        <taxon>Bacteria</taxon>
        <taxon>Bacillati</taxon>
        <taxon>Bacillota</taxon>
        <taxon>Bacilli</taxon>
        <taxon>Lactobacillales</taxon>
        <taxon>Lactobacillaceae</taxon>
        <taxon>Lactobacillus</taxon>
    </lineage>
</organism>